<gene>
    <name evidence="1" type="ORF">HZS80_18180</name>
</gene>
<dbReference type="EMBL" id="JACCDE010000030">
    <property type="protein sequence ID" value="NYS79613.1"/>
    <property type="molecule type" value="Genomic_DNA"/>
</dbReference>
<dbReference type="AlphaFoldDB" id="A0A7Z0LVZ4"/>
<sequence length="73" mass="8231">MRLEQVIQETKGLSANDRALLAHWLISSLETQQDEGVDAAWLSLAEQRLDELETGKVQGVSWEEIKGQLKRPS</sequence>
<proteinExistence type="predicted"/>
<dbReference type="Proteomes" id="UP000526892">
    <property type="component" value="Unassembled WGS sequence"/>
</dbReference>
<accession>A0A7Z0LVZ4</accession>
<comment type="caution">
    <text evidence="1">The sequence shown here is derived from an EMBL/GenBank/DDBJ whole genome shotgun (WGS) entry which is preliminary data.</text>
</comment>
<dbReference type="InterPro" id="IPR013406">
    <property type="entry name" value="CHP02574_addiction_mod"/>
</dbReference>
<evidence type="ECO:0000313" key="2">
    <source>
        <dbReference type="Proteomes" id="UP000526892"/>
    </source>
</evidence>
<protein>
    <submittedName>
        <fullName evidence="1">Addiction module protein</fullName>
    </submittedName>
</protein>
<name>A0A7Z0LVZ4_9GAMM</name>
<reference evidence="1 2" key="1">
    <citation type="journal article" date="2003" name="Extremophiles">
        <title>Halomonas glaciei sp. nov. isolated from fast ice of Adelie Land, Antarctica.</title>
        <authorList>
            <person name="Reddy G.S."/>
            <person name="Raghavan P.U."/>
            <person name="Sarita N.B."/>
            <person name="Prakash J.S."/>
            <person name="Nagesh N."/>
            <person name="Delille D."/>
            <person name="Shivaji S."/>
        </authorList>
    </citation>
    <scope>NUCLEOTIDE SEQUENCE [LARGE SCALE GENOMIC DNA]</scope>
    <source>
        <strain evidence="1 2">DD39</strain>
    </source>
</reference>
<organism evidence="1 2">
    <name type="scientific">Vreelandella glaciei</name>
    <dbReference type="NCBI Taxonomy" id="186761"/>
    <lineage>
        <taxon>Bacteria</taxon>
        <taxon>Pseudomonadati</taxon>
        <taxon>Pseudomonadota</taxon>
        <taxon>Gammaproteobacteria</taxon>
        <taxon>Oceanospirillales</taxon>
        <taxon>Halomonadaceae</taxon>
        <taxon>Vreelandella</taxon>
    </lineage>
</organism>
<dbReference type="RefSeq" id="WP_179916861.1">
    <property type="nucleotide sequence ID" value="NZ_JACCDE010000030.1"/>
</dbReference>
<evidence type="ECO:0000313" key="1">
    <source>
        <dbReference type="EMBL" id="NYS79613.1"/>
    </source>
</evidence>
<keyword evidence="2" id="KW-1185">Reference proteome</keyword>
<dbReference type="Pfam" id="PF09720">
    <property type="entry name" value="Unstab_antitox"/>
    <property type="match status" value="1"/>
</dbReference>